<comment type="similarity">
    <text evidence="1">Belongs to the DprA/Smf family.</text>
</comment>
<evidence type="ECO:0000259" key="2">
    <source>
        <dbReference type="Pfam" id="PF02481"/>
    </source>
</evidence>
<name>A0AAE3UIC2_9BACT</name>
<accession>A0AAE3UIC2</accession>
<gene>
    <name evidence="3" type="ORF">QNI22_31460</name>
</gene>
<organism evidence="3 4">
    <name type="scientific">Xanthocytophaga agilis</name>
    <dbReference type="NCBI Taxonomy" id="3048010"/>
    <lineage>
        <taxon>Bacteria</taxon>
        <taxon>Pseudomonadati</taxon>
        <taxon>Bacteroidota</taxon>
        <taxon>Cytophagia</taxon>
        <taxon>Cytophagales</taxon>
        <taxon>Rhodocytophagaceae</taxon>
        <taxon>Xanthocytophaga</taxon>
    </lineage>
</organism>
<evidence type="ECO:0000313" key="4">
    <source>
        <dbReference type="Proteomes" id="UP001232063"/>
    </source>
</evidence>
<dbReference type="InterPro" id="IPR057666">
    <property type="entry name" value="DrpA_SLOG"/>
</dbReference>
<dbReference type="AlphaFoldDB" id="A0AAE3UIC2"/>
<sequence>MTLQINIKETLGELTTSEAKNAPDILFCEGDINLLLEGIRVSVVGSRNVSPSGIIRAQSLTRALVKHGITVVSGLAEGVDTIAHRTAIENGGKTIAVLGTPLSQVYPKSNTALLESIKTNHLAISQFPENYPFQKKNFPVRNRTMALISDATIIIEAKENSGTRHQGWEALRLGRIVYLLENVVQDKANTWAQEMLNYGAQILTRENLEDYLYAIPSLTGRKEVVF</sequence>
<proteinExistence type="inferred from homology"/>
<protein>
    <submittedName>
        <fullName evidence="3">DNA-processing protein DprA</fullName>
    </submittedName>
</protein>
<dbReference type="Proteomes" id="UP001232063">
    <property type="component" value="Unassembled WGS sequence"/>
</dbReference>
<dbReference type="SUPFAM" id="SSF102405">
    <property type="entry name" value="MCP/YpsA-like"/>
    <property type="match status" value="1"/>
</dbReference>
<dbReference type="EMBL" id="JASJOU010000015">
    <property type="protein sequence ID" value="MDJ1505216.1"/>
    <property type="molecule type" value="Genomic_DNA"/>
</dbReference>
<evidence type="ECO:0000313" key="3">
    <source>
        <dbReference type="EMBL" id="MDJ1505216.1"/>
    </source>
</evidence>
<dbReference type="Pfam" id="PF02481">
    <property type="entry name" value="DNA_processg_A"/>
    <property type="match status" value="1"/>
</dbReference>
<keyword evidence="4" id="KW-1185">Reference proteome</keyword>
<reference evidence="3" key="1">
    <citation type="submission" date="2023-05" db="EMBL/GenBank/DDBJ databases">
        <authorList>
            <person name="Zhang X."/>
        </authorList>
    </citation>
    <scope>NUCLEOTIDE SEQUENCE</scope>
    <source>
        <strain evidence="3">BD1B2-1</strain>
    </source>
</reference>
<evidence type="ECO:0000256" key="1">
    <source>
        <dbReference type="ARBA" id="ARBA00006525"/>
    </source>
</evidence>
<dbReference type="GO" id="GO:0009294">
    <property type="term" value="P:DNA-mediated transformation"/>
    <property type="evidence" value="ECO:0007669"/>
    <property type="project" value="InterPro"/>
</dbReference>
<dbReference type="PANTHER" id="PTHR43022">
    <property type="entry name" value="PROTEIN SMF"/>
    <property type="match status" value="1"/>
</dbReference>
<dbReference type="PANTHER" id="PTHR43022:SF1">
    <property type="entry name" value="PROTEIN SMF"/>
    <property type="match status" value="1"/>
</dbReference>
<feature type="domain" description="Smf/DprA SLOG" evidence="2">
    <location>
        <begin position="17"/>
        <end position="205"/>
    </location>
</feature>
<dbReference type="InterPro" id="IPR003488">
    <property type="entry name" value="DprA"/>
</dbReference>
<dbReference type="RefSeq" id="WP_314517078.1">
    <property type="nucleotide sequence ID" value="NZ_JASJOU010000015.1"/>
</dbReference>
<comment type="caution">
    <text evidence="3">The sequence shown here is derived from an EMBL/GenBank/DDBJ whole genome shotgun (WGS) entry which is preliminary data.</text>
</comment>
<dbReference type="Gene3D" id="3.40.50.450">
    <property type="match status" value="1"/>
</dbReference>